<dbReference type="PANTHER" id="PTHR43156">
    <property type="entry name" value="STAGE II SPORULATION PROTEIN E-RELATED"/>
    <property type="match status" value="1"/>
</dbReference>
<dbReference type="OrthoDB" id="9763484at2"/>
<accession>A0A5B8USN3</accession>
<evidence type="ECO:0000313" key="4">
    <source>
        <dbReference type="EMBL" id="QEC61888.1"/>
    </source>
</evidence>
<organism evidence="4 5">
    <name type="scientific">Mucilaginibacter ginsenosidivorans</name>
    <dbReference type="NCBI Taxonomy" id="398053"/>
    <lineage>
        <taxon>Bacteria</taxon>
        <taxon>Pseudomonadati</taxon>
        <taxon>Bacteroidota</taxon>
        <taxon>Sphingobacteriia</taxon>
        <taxon>Sphingobacteriales</taxon>
        <taxon>Sphingobacteriaceae</taxon>
        <taxon>Mucilaginibacter</taxon>
    </lineage>
</organism>
<dbReference type="InterPro" id="IPR052016">
    <property type="entry name" value="Bact_Sigma-Reg"/>
</dbReference>
<dbReference type="InterPro" id="IPR001932">
    <property type="entry name" value="PPM-type_phosphatase-like_dom"/>
</dbReference>
<feature type="domain" description="Response regulatory" evidence="3">
    <location>
        <begin position="8"/>
        <end position="124"/>
    </location>
</feature>
<dbReference type="InterPro" id="IPR001789">
    <property type="entry name" value="Sig_transdc_resp-reg_receiver"/>
</dbReference>
<dbReference type="PROSITE" id="PS50110">
    <property type="entry name" value="RESPONSE_REGULATORY"/>
    <property type="match status" value="1"/>
</dbReference>
<feature type="modified residue" description="4-aspartylphosphate" evidence="2">
    <location>
        <position position="57"/>
    </location>
</feature>
<dbReference type="CDD" id="cd00156">
    <property type="entry name" value="REC"/>
    <property type="match status" value="1"/>
</dbReference>
<dbReference type="Proteomes" id="UP000321479">
    <property type="component" value="Chromosome"/>
</dbReference>
<dbReference type="Gene3D" id="3.60.40.10">
    <property type="entry name" value="PPM-type phosphatase domain"/>
    <property type="match status" value="1"/>
</dbReference>
<dbReference type="Pfam" id="PF07228">
    <property type="entry name" value="SpoIIE"/>
    <property type="match status" value="1"/>
</dbReference>
<dbReference type="SUPFAM" id="SSF81606">
    <property type="entry name" value="PP2C-like"/>
    <property type="match status" value="1"/>
</dbReference>
<dbReference type="KEGG" id="mgin:FRZ54_04575"/>
<name>A0A5B8USN3_9SPHI</name>
<evidence type="ECO:0000313" key="5">
    <source>
        <dbReference type="Proteomes" id="UP000321479"/>
    </source>
</evidence>
<dbReference type="AlphaFoldDB" id="A0A5B8USN3"/>
<dbReference type="GO" id="GO:0016791">
    <property type="term" value="F:phosphatase activity"/>
    <property type="evidence" value="ECO:0007669"/>
    <property type="project" value="TreeGrafter"/>
</dbReference>
<keyword evidence="2" id="KW-0597">Phosphoprotein</keyword>
<gene>
    <name evidence="4" type="ORF">FRZ54_04575</name>
</gene>
<dbReference type="SMART" id="SM00331">
    <property type="entry name" value="PP2C_SIG"/>
    <property type="match status" value="1"/>
</dbReference>
<proteinExistence type="predicted"/>
<evidence type="ECO:0000256" key="2">
    <source>
        <dbReference type="PROSITE-ProRule" id="PRU00169"/>
    </source>
</evidence>
<dbReference type="SMART" id="SM00448">
    <property type="entry name" value="REC"/>
    <property type="match status" value="1"/>
</dbReference>
<dbReference type="SUPFAM" id="SSF52172">
    <property type="entry name" value="CheY-like"/>
    <property type="match status" value="1"/>
</dbReference>
<keyword evidence="1" id="KW-0378">Hydrolase</keyword>
<evidence type="ECO:0000256" key="1">
    <source>
        <dbReference type="ARBA" id="ARBA00022801"/>
    </source>
</evidence>
<protein>
    <submittedName>
        <fullName evidence="4">Fused response regulator/phosphatase</fullName>
    </submittedName>
</protein>
<dbReference type="PANTHER" id="PTHR43156:SF2">
    <property type="entry name" value="STAGE II SPORULATION PROTEIN E"/>
    <property type="match status" value="1"/>
</dbReference>
<dbReference type="Gene3D" id="3.40.50.2300">
    <property type="match status" value="1"/>
</dbReference>
<reference evidence="4 5" key="1">
    <citation type="journal article" date="2017" name="Curr. Microbiol.">
        <title>Mucilaginibacter ginsenosidivorans sp. nov., Isolated from Soil of Ginseng Field.</title>
        <authorList>
            <person name="Kim M.M."/>
            <person name="Siddiqi M.Z."/>
            <person name="Im W.T."/>
        </authorList>
    </citation>
    <scope>NUCLEOTIDE SEQUENCE [LARGE SCALE GENOMIC DNA]</scope>
    <source>
        <strain evidence="4 5">Gsoil 3017</strain>
    </source>
</reference>
<evidence type="ECO:0000259" key="3">
    <source>
        <dbReference type="PROSITE" id="PS50110"/>
    </source>
</evidence>
<dbReference type="RefSeq" id="WP_147030465.1">
    <property type="nucleotide sequence ID" value="NZ_CP042436.1"/>
</dbReference>
<keyword evidence="5" id="KW-1185">Reference proteome</keyword>
<dbReference type="Pfam" id="PF00072">
    <property type="entry name" value="Response_reg"/>
    <property type="match status" value="1"/>
</dbReference>
<dbReference type="InterPro" id="IPR011006">
    <property type="entry name" value="CheY-like_superfamily"/>
</dbReference>
<dbReference type="EMBL" id="CP042436">
    <property type="protein sequence ID" value="QEC61888.1"/>
    <property type="molecule type" value="Genomic_DNA"/>
</dbReference>
<dbReference type="GO" id="GO:0000160">
    <property type="term" value="P:phosphorelay signal transduction system"/>
    <property type="evidence" value="ECO:0007669"/>
    <property type="project" value="InterPro"/>
</dbReference>
<sequence>MSSPNAKKVLLVDDNPLFLKILTHAFTKAGFECASCPSACEAIDYLNLNIPDAILSDYEMPEMNGIEFRKVLINHSDFKDIPFVFLSYITDKDLMSEGLDLQAVDYVVKETPVNVIVSKITNLIDTVQKQRELSVLEIKKAALALNIRTVPKVAPVVQGFDVDFWHQAYQDVPGGDFIDFIEVDDRYSYIVLGDVMGKKWVAWFFTFSFLSYIRAAIRFGIMNRDFSTAEILQKVNSVICYDDALKDILSTMSLVMVDKQEQVITYSGAGDLPALLYKAETGEITQVDSDGLLLGLFPDGGYTERRVQLKPGDQFFIFTDGLIDYEENGEKKSDYNLFKDKLLNMIEDKMTFKQIRQHLLQNLSPALVDDCSIININKQ</sequence>
<dbReference type="InterPro" id="IPR036457">
    <property type="entry name" value="PPM-type-like_dom_sf"/>
</dbReference>